<organism evidence="8 9">
    <name type="scientific">Deinococcus rubellus</name>
    <dbReference type="NCBI Taxonomy" id="1889240"/>
    <lineage>
        <taxon>Bacteria</taxon>
        <taxon>Thermotogati</taxon>
        <taxon>Deinococcota</taxon>
        <taxon>Deinococci</taxon>
        <taxon>Deinococcales</taxon>
        <taxon>Deinococcaceae</taxon>
        <taxon>Deinococcus</taxon>
    </lineage>
</organism>
<dbReference type="CDD" id="cd01949">
    <property type="entry name" value="GGDEF"/>
    <property type="match status" value="1"/>
</dbReference>
<dbReference type="InterPro" id="IPR043128">
    <property type="entry name" value="Rev_trsase/Diguanyl_cyclase"/>
</dbReference>
<dbReference type="PANTHER" id="PTHR45138:SF9">
    <property type="entry name" value="DIGUANYLATE CYCLASE DGCM-RELATED"/>
    <property type="match status" value="1"/>
</dbReference>
<evidence type="ECO:0000256" key="1">
    <source>
        <dbReference type="ARBA" id="ARBA00004141"/>
    </source>
</evidence>
<evidence type="ECO:0000313" key="9">
    <source>
        <dbReference type="Proteomes" id="UP001060261"/>
    </source>
</evidence>
<evidence type="ECO:0000256" key="2">
    <source>
        <dbReference type="ARBA" id="ARBA00022692"/>
    </source>
</evidence>
<keyword evidence="2 6" id="KW-0812">Transmembrane</keyword>
<dbReference type="EMBL" id="CP104213">
    <property type="protein sequence ID" value="UWX64120.1"/>
    <property type="molecule type" value="Genomic_DNA"/>
</dbReference>
<dbReference type="SMART" id="SM00267">
    <property type="entry name" value="GGDEF"/>
    <property type="match status" value="1"/>
</dbReference>
<keyword evidence="3 6" id="KW-1133">Transmembrane helix</keyword>
<dbReference type="InterPro" id="IPR029095">
    <property type="entry name" value="NarX-like_N"/>
</dbReference>
<evidence type="ECO:0000256" key="5">
    <source>
        <dbReference type="SAM" id="MobiDB-lite"/>
    </source>
</evidence>
<feature type="transmembrane region" description="Helical" evidence="6">
    <location>
        <begin position="188"/>
        <end position="206"/>
    </location>
</feature>
<dbReference type="InterPro" id="IPR029016">
    <property type="entry name" value="GAF-like_dom_sf"/>
</dbReference>
<comment type="subcellular location">
    <subcellularLocation>
        <location evidence="1">Membrane</location>
        <topology evidence="1">Multi-pass membrane protein</topology>
    </subcellularLocation>
</comment>
<dbReference type="InterPro" id="IPR050469">
    <property type="entry name" value="Diguanylate_Cyclase"/>
</dbReference>
<dbReference type="Gene3D" id="3.30.70.270">
    <property type="match status" value="1"/>
</dbReference>
<dbReference type="Pfam" id="PF13185">
    <property type="entry name" value="GAF_2"/>
    <property type="match status" value="1"/>
</dbReference>
<dbReference type="PROSITE" id="PS50887">
    <property type="entry name" value="GGDEF"/>
    <property type="match status" value="1"/>
</dbReference>
<dbReference type="Pfam" id="PF13675">
    <property type="entry name" value="PilJ"/>
    <property type="match status" value="1"/>
</dbReference>
<proteinExistence type="predicted"/>
<dbReference type="InterPro" id="IPR029787">
    <property type="entry name" value="Nucleotide_cyclase"/>
</dbReference>
<evidence type="ECO:0000256" key="6">
    <source>
        <dbReference type="SAM" id="Phobius"/>
    </source>
</evidence>
<dbReference type="Gene3D" id="3.30.450.40">
    <property type="match status" value="1"/>
</dbReference>
<dbReference type="PANTHER" id="PTHR45138">
    <property type="entry name" value="REGULATORY COMPONENTS OF SENSORY TRANSDUCTION SYSTEM"/>
    <property type="match status" value="1"/>
</dbReference>
<keyword evidence="9" id="KW-1185">Reference proteome</keyword>
<sequence>MNADLPTPTRGNLTLRRTYWLTLLVLGVLSIASNVLLSMQVEATSATAALVNTAGRQRMLAVRIAADAEHAAATHDPHSLSDLRASLATLEANHARLSDAASGLYTSGFAPDVRRFYAAQVNPRVAAFTAAGRRILETPPEQLSPQQPDVAFLTLQARGPLLVALDRAVALDEHRSDQVIARVQRLSWLRVGAVVTLLLTLGLGVFRPLERRNRELLSRLAAEHAAASQQASYAQALLRISELSDTDLPPEQVAHELTATVARTLGLDWAALGLLSGNGSQLAGVYAHPALPAALMAQLNHTPRPGEGMIWDVARGGQPVYVDDYAHLGNARPALVDAGLSGAAWVPLGTFEGVQYLLCGARLGPRPWQAADRNLLEAAARTVTVALHRRLYLHELQAAALSDALTGLGNRRAFERDLKVGQAQASRQGQTLAVMMLDLDGLKQVNDIQGHERGDALLRGFGHLLAQAFRHSDQVYRLGGDEFAVLLPAAAPEHARELLERAARVAEPLHAQGFPGAGASAGLAISPLDGGDAATLVRLADERMYASKRERKAAQCAQPVTAGERRGSPN</sequence>
<protein>
    <submittedName>
        <fullName evidence="8">Sensor domain-containing diguanylate cyclase</fullName>
    </submittedName>
</protein>
<reference evidence="8" key="1">
    <citation type="submission" date="2022-09" db="EMBL/GenBank/DDBJ databases">
        <title>genome sequence of Deinococcus rubellus.</title>
        <authorList>
            <person name="Srinivasan S."/>
        </authorList>
    </citation>
    <scope>NUCLEOTIDE SEQUENCE</scope>
    <source>
        <strain evidence="8">Ant6</strain>
    </source>
</reference>
<dbReference type="InterPro" id="IPR003018">
    <property type="entry name" value="GAF"/>
</dbReference>
<gene>
    <name evidence="8" type="ORF">N0D28_00105</name>
</gene>
<dbReference type="Proteomes" id="UP001060261">
    <property type="component" value="Chromosome"/>
</dbReference>
<dbReference type="RefSeq" id="WP_260560395.1">
    <property type="nucleotide sequence ID" value="NZ_BAABEC010000020.1"/>
</dbReference>
<dbReference type="InterPro" id="IPR000160">
    <property type="entry name" value="GGDEF_dom"/>
</dbReference>
<evidence type="ECO:0000313" key="8">
    <source>
        <dbReference type="EMBL" id="UWX64120.1"/>
    </source>
</evidence>
<evidence type="ECO:0000256" key="3">
    <source>
        <dbReference type="ARBA" id="ARBA00022989"/>
    </source>
</evidence>
<dbReference type="Pfam" id="PF00990">
    <property type="entry name" value="GGDEF"/>
    <property type="match status" value="1"/>
</dbReference>
<dbReference type="SUPFAM" id="SSF55073">
    <property type="entry name" value="Nucleotide cyclase"/>
    <property type="match status" value="1"/>
</dbReference>
<feature type="domain" description="GGDEF" evidence="7">
    <location>
        <begin position="430"/>
        <end position="559"/>
    </location>
</feature>
<dbReference type="SUPFAM" id="SSF55781">
    <property type="entry name" value="GAF domain-like"/>
    <property type="match status" value="1"/>
</dbReference>
<evidence type="ECO:0000256" key="4">
    <source>
        <dbReference type="ARBA" id="ARBA00023136"/>
    </source>
</evidence>
<name>A0ABY5YH31_9DEIO</name>
<evidence type="ECO:0000259" key="7">
    <source>
        <dbReference type="PROSITE" id="PS50887"/>
    </source>
</evidence>
<feature type="transmembrane region" description="Helical" evidence="6">
    <location>
        <begin position="20"/>
        <end position="37"/>
    </location>
</feature>
<dbReference type="SMART" id="SM00065">
    <property type="entry name" value="GAF"/>
    <property type="match status" value="1"/>
</dbReference>
<accession>A0ABY5YH31</accession>
<keyword evidence="4 6" id="KW-0472">Membrane</keyword>
<dbReference type="NCBIfam" id="TIGR00254">
    <property type="entry name" value="GGDEF"/>
    <property type="match status" value="1"/>
</dbReference>
<feature type="region of interest" description="Disordered" evidence="5">
    <location>
        <begin position="548"/>
        <end position="570"/>
    </location>
</feature>